<evidence type="ECO:0000313" key="2">
    <source>
        <dbReference type="EMBL" id="KAH3726409.1"/>
    </source>
</evidence>
<sequence length="816" mass="93954">MEQRLYLRSSSADASQDRLNQVAIEEDEHDKEDIDSYHYKGLDAAEHKVRTCSGYKAHWKEIGPTKVVCSQNLSAKQDEHIYSQNFSKGQENTMNVYSSVNNNDDKVRLNFSELGQCPNTDEYVFKLSDTELSIFVSKVLAEIGITEELVEARRNTWLEIESINTVHWRLQDDNVTWYHFGSQSEGTTTFGLDSDVDMLVSENDNRVILEIDEWKQGFDNLLVHKQEDTSPGYCNLLAMNGKEPTLMAQVDDDEMYEQGKDGKVYLKCEFMQYRVDIVDELHGPAVNRTSNARGIDEDYVFAYYCSHLPKEAMDWIDRTKDKPWPKDDVRKRVIESGCFIVAVGHKQSEDLRTEFRMSTTLGERILMFDMNNSQIQCLVLMKMLIKTIVNKQYKDAIKSFYCKTALFFVTEQYGKDMFRQDSILECTRKCLEWIYQCLKNGYNPHYMIYSLDMFEGRLDATLREKVGECIKDIMAYPILAILKIQCDEFGRKLYNRIKTSEHYISETQEIIRSKIGNFLCRAYILRGLKEPSLYDDPSNYDVEREIEINKAKLSRCEILHQQGDTFMQKATERYRYLLQANLGILMAAESIQKNCKLSDSVLQSLKEGTFADAVSGRLKFATVLVCVGDITGASGLLKEVETAYSDLAVESVCNCSGEVEYVPKTGFGDNALALINTGALYANICHCLLFVETLKPCFPRGWLDAVFRPIDQRSDMDDLMEYVSLDPKPYFHFVELMLQKELNNQTKALKAFHQLEKCVSEEPLFHKDTALVLLSHSLEMDGQVEKAKIIYDEACCLRKRNRGYNSSHVRYNSNQV</sequence>
<dbReference type="EMBL" id="JAIWYP010000012">
    <property type="protein sequence ID" value="KAH3726409.1"/>
    <property type="molecule type" value="Genomic_DNA"/>
</dbReference>
<gene>
    <name evidence="2" type="ORF">DPMN_052276</name>
</gene>
<reference evidence="2" key="1">
    <citation type="journal article" date="2019" name="bioRxiv">
        <title>The Genome of the Zebra Mussel, Dreissena polymorpha: A Resource for Invasive Species Research.</title>
        <authorList>
            <person name="McCartney M.A."/>
            <person name="Auch B."/>
            <person name="Kono T."/>
            <person name="Mallez S."/>
            <person name="Zhang Y."/>
            <person name="Obille A."/>
            <person name="Becker A."/>
            <person name="Abrahante J.E."/>
            <person name="Garbe J."/>
            <person name="Badalamenti J.P."/>
            <person name="Herman A."/>
            <person name="Mangelson H."/>
            <person name="Liachko I."/>
            <person name="Sullivan S."/>
            <person name="Sone E.D."/>
            <person name="Koren S."/>
            <person name="Silverstein K.A.T."/>
            <person name="Beckman K.B."/>
            <person name="Gohl D.M."/>
        </authorList>
    </citation>
    <scope>NUCLEOTIDE SEQUENCE</scope>
    <source>
        <strain evidence="2">Duluth1</strain>
        <tissue evidence="2">Whole animal</tissue>
    </source>
</reference>
<dbReference type="PANTHER" id="PTHR10656:SF69">
    <property type="entry name" value="MAB-21-LIKE HHH_H2TH-LIKE DOMAIN-CONTAINING PROTEIN"/>
    <property type="match status" value="1"/>
</dbReference>
<accession>A0A9D4CJE6</accession>
<dbReference type="Pfam" id="PF20266">
    <property type="entry name" value="Mab-21_C"/>
    <property type="match status" value="1"/>
</dbReference>
<evidence type="ECO:0000313" key="3">
    <source>
        <dbReference type="Proteomes" id="UP000828390"/>
    </source>
</evidence>
<dbReference type="Proteomes" id="UP000828390">
    <property type="component" value="Unassembled WGS sequence"/>
</dbReference>
<dbReference type="Gene3D" id="1.10.1410.40">
    <property type="match status" value="1"/>
</dbReference>
<proteinExistence type="predicted"/>
<dbReference type="OrthoDB" id="6132741at2759"/>
<name>A0A9D4CJE6_DREPO</name>
<dbReference type="InterPro" id="IPR024810">
    <property type="entry name" value="MAB21L/cGLR"/>
</dbReference>
<reference evidence="2" key="2">
    <citation type="submission" date="2020-11" db="EMBL/GenBank/DDBJ databases">
        <authorList>
            <person name="McCartney M.A."/>
            <person name="Auch B."/>
            <person name="Kono T."/>
            <person name="Mallez S."/>
            <person name="Becker A."/>
            <person name="Gohl D.M."/>
            <person name="Silverstein K.A.T."/>
            <person name="Koren S."/>
            <person name="Bechman K.B."/>
            <person name="Herman A."/>
            <person name="Abrahante J.E."/>
            <person name="Garbe J."/>
        </authorList>
    </citation>
    <scope>NUCLEOTIDE SEQUENCE</scope>
    <source>
        <strain evidence="2">Duluth1</strain>
        <tissue evidence="2">Whole animal</tissue>
    </source>
</reference>
<keyword evidence="3" id="KW-1185">Reference proteome</keyword>
<feature type="domain" description="Mab-21-like HhH/H2TH-like" evidence="1">
    <location>
        <begin position="376"/>
        <end position="470"/>
    </location>
</feature>
<comment type="caution">
    <text evidence="2">The sequence shown here is derived from an EMBL/GenBank/DDBJ whole genome shotgun (WGS) entry which is preliminary data.</text>
</comment>
<dbReference type="AlphaFoldDB" id="A0A9D4CJE6"/>
<dbReference type="InterPro" id="IPR046906">
    <property type="entry name" value="Mab-21_HhH/H2TH-like"/>
</dbReference>
<evidence type="ECO:0000259" key="1">
    <source>
        <dbReference type="Pfam" id="PF20266"/>
    </source>
</evidence>
<organism evidence="2 3">
    <name type="scientific">Dreissena polymorpha</name>
    <name type="common">Zebra mussel</name>
    <name type="synonym">Mytilus polymorpha</name>
    <dbReference type="NCBI Taxonomy" id="45954"/>
    <lineage>
        <taxon>Eukaryota</taxon>
        <taxon>Metazoa</taxon>
        <taxon>Spiralia</taxon>
        <taxon>Lophotrochozoa</taxon>
        <taxon>Mollusca</taxon>
        <taxon>Bivalvia</taxon>
        <taxon>Autobranchia</taxon>
        <taxon>Heteroconchia</taxon>
        <taxon>Euheterodonta</taxon>
        <taxon>Imparidentia</taxon>
        <taxon>Neoheterodontei</taxon>
        <taxon>Myida</taxon>
        <taxon>Dreissenoidea</taxon>
        <taxon>Dreissenidae</taxon>
        <taxon>Dreissena</taxon>
    </lineage>
</organism>
<protein>
    <recommendedName>
        <fullName evidence="1">Mab-21-like HhH/H2TH-like domain-containing protein</fullName>
    </recommendedName>
</protein>
<dbReference type="SMART" id="SM01265">
    <property type="entry name" value="Mab-21"/>
    <property type="match status" value="1"/>
</dbReference>
<dbReference type="PANTHER" id="PTHR10656">
    <property type="entry name" value="CELL FATE DETERMINING PROTEIN MAB21-RELATED"/>
    <property type="match status" value="1"/>
</dbReference>